<gene>
    <name evidence="1" type="ORF">LITE_LOCUS3599</name>
</gene>
<sequence>PSYPSILFPVACIVVLHHQRTNPAIACIKGSPCRHLSTSTTATTTLWVSGASAIEAQPMKV</sequence>
<organism evidence="1 2">
    <name type="scientific">Linum tenue</name>
    <dbReference type="NCBI Taxonomy" id="586396"/>
    <lineage>
        <taxon>Eukaryota</taxon>
        <taxon>Viridiplantae</taxon>
        <taxon>Streptophyta</taxon>
        <taxon>Embryophyta</taxon>
        <taxon>Tracheophyta</taxon>
        <taxon>Spermatophyta</taxon>
        <taxon>Magnoliopsida</taxon>
        <taxon>eudicotyledons</taxon>
        <taxon>Gunneridae</taxon>
        <taxon>Pentapetalae</taxon>
        <taxon>rosids</taxon>
        <taxon>fabids</taxon>
        <taxon>Malpighiales</taxon>
        <taxon>Linaceae</taxon>
        <taxon>Linum</taxon>
    </lineage>
</organism>
<reference evidence="1" key="1">
    <citation type="submission" date="2022-08" db="EMBL/GenBank/DDBJ databases">
        <authorList>
            <person name="Gutierrez-Valencia J."/>
        </authorList>
    </citation>
    <scope>NUCLEOTIDE SEQUENCE</scope>
</reference>
<proteinExistence type="predicted"/>
<comment type="caution">
    <text evidence="1">The sequence shown here is derived from an EMBL/GenBank/DDBJ whole genome shotgun (WGS) entry which is preliminary data.</text>
</comment>
<evidence type="ECO:0000313" key="2">
    <source>
        <dbReference type="Proteomes" id="UP001154282"/>
    </source>
</evidence>
<name>A0AAV0HB79_9ROSI</name>
<evidence type="ECO:0000313" key="1">
    <source>
        <dbReference type="EMBL" id="CAI0382529.1"/>
    </source>
</evidence>
<protein>
    <submittedName>
        <fullName evidence="1">Uncharacterized protein</fullName>
    </submittedName>
</protein>
<dbReference type="EMBL" id="CAMGYJ010000002">
    <property type="protein sequence ID" value="CAI0382529.1"/>
    <property type="molecule type" value="Genomic_DNA"/>
</dbReference>
<feature type="non-terminal residue" evidence="1">
    <location>
        <position position="1"/>
    </location>
</feature>
<keyword evidence="2" id="KW-1185">Reference proteome</keyword>
<dbReference type="Proteomes" id="UP001154282">
    <property type="component" value="Unassembled WGS sequence"/>
</dbReference>
<accession>A0AAV0HB79</accession>
<dbReference type="AlphaFoldDB" id="A0AAV0HB79"/>